<dbReference type="PROSITE" id="PS51918">
    <property type="entry name" value="RADICAL_SAM"/>
    <property type="match status" value="1"/>
</dbReference>
<evidence type="ECO:0000313" key="14">
    <source>
        <dbReference type="Proteomes" id="UP000830236"/>
    </source>
</evidence>
<keyword evidence="4" id="KW-0949">S-adenosyl-L-methionine</keyword>
<keyword evidence="6" id="KW-0547">Nucleotide-binding</keyword>
<reference evidence="13" key="1">
    <citation type="submission" date="2022-05" db="EMBL/GenBank/DDBJ databases">
        <title>Using nanopore sequencing to obtain complete genomes from saliva samples.</title>
        <authorList>
            <person name="Baker J.L."/>
        </authorList>
    </citation>
    <scope>NUCLEOTIDE SEQUENCE</scope>
    <source>
        <strain evidence="13">JCVI-JB-Ag32</strain>
    </source>
</reference>
<dbReference type="EC" id="4.1.99.22" evidence="2"/>
<dbReference type="InterPro" id="IPR007197">
    <property type="entry name" value="rSAM"/>
</dbReference>
<dbReference type="SFLD" id="SFLDS00029">
    <property type="entry name" value="Radical_SAM"/>
    <property type="match status" value="1"/>
</dbReference>
<dbReference type="AlphaFoldDB" id="A0A9E7DCP4"/>
<dbReference type="GO" id="GO:0006777">
    <property type="term" value="P:Mo-molybdopterin cofactor biosynthetic process"/>
    <property type="evidence" value="ECO:0007669"/>
    <property type="project" value="UniProtKB-KW"/>
</dbReference>
<dbReference type="GO" id="GO:0061799">
    <property type="term" value="F:cyclic pyranopterin monophosphate synthase activity"/>
    <property type="evidence" value="ECO:0007669"/>
    <property type="project" value="TreeGrafter"/>
</dbReference>
<evidence type="ECO:0000256" key="8">
    <source>
        <dbReference type="ARBA" id="ARBA00023014"/>
    </source>
</evidence>
<keyword evidence="13" id="KW-0456">Lyase</keyword>
<dbReference type="InterPro" id="IPR013483">
    <property type="entry name" value="MoaA"/>
</dbReference>
<accession>A0A9E7DCP4</accession>
<keyword evidence="3" id="KW-0004">4Fe-4S</keyword>
<dbReference type="InterPro" id="IPR000385">
    <property type="entry name" value="MoaA_NifB_PqqE_Fe-S-bd_CS"/>
</dbReference>
<evidence type="ECO:0000256" key="3">
    <source>
        <dbReference type="ARBA" id="ARBA00022485"/>
    </source>
</evidence>
<feature type="domain" description="Radical SAM core" evidence="12">
    <location>
        <begin position="27"/>
        <end position="245"/>
    </location>
</feature>
<dbReference type="GO" id="GO:0005525">
    <property type="term" value="F:GTP binding"/>
    <property type="evidence" value="ECO:0007669"/>
    <property type="project" value="UniProtKB-KW"/>
</dbReference>
<keyword evidence="8" id="KW-0411">Iron-sulfur</keyword>
<dbReference type="SFLD" id="SFLDG01067">
    <property type="entry name" value="SPASM/twitch_domain_containing"/>
    <property type="match status" value="1"/>
</dbReference>
<organism evidence="13 14">
    <name type="scientific">Actinomyces graevenitzii</name>
    <dbReference type="NCBI Taxonomy" id="55565"/>
    <lineage>
        <taxon>Bacteria</taxon>
        <taxon>Bacillati</taxon>
        <taxon>Actinomycetota</taxon>
        <taxon>Actinomycetes</taxon>
        <taxon>Actinomycetales</taxon>
        <taxon>Actinomycetaceae</taxon>
        <taxon>Actinomyces</taxon>
    </lineage>
</organism>
<dbReference type="GO" id="GO:0061798">
    <property type="term" value="F:GTP 3',8'-cyclase activity"/>
    <property type="evidence" value="ECO:0007669"/>
    <property type="project" value="UniProtKB-EC"/>
</dbReference>
<evidence type="ECO:0000256" key="7">
    <source>
        <dbReference type="ARBA" id="ARBA00023004"/>
    </source>
</evidence>
<gene>
    <name evidence="13" type="primary">moaA</name>
    <name evidence="13" type="ORF">M3I41_02860</name>
</gene>
<evidence type="ECO:0000256" key="2">
    <source>
        <dbReference type="ARBA" id="ARBA00012167"/>
    </source>
</evidence>
<dbReference type="Pfam" id="PF04055">
    <property type="entry name" value="Radical_SAM"/>
    <property type="match status" value="1"/>
</dbReference>
<evidence type="ECO:0000256" key="5">
    <source>
        <dbReference type="ARBA" id="ARBA00022723"/>
    </source>
</evidence>
<dbReference type="InterPro" id="IPR010505">
    <property type="entry name" value="MoaA_twitch"/>
</dbReference>
<dbReference type="GO" id="GO:0046872">
    <property type="term" value="F:metal ion binding"/>
    <property type="evidence" value="ECO:0007669"/>
    <property type="project" value="UniProtKB-KW"/>
</dbReference>
<dbReference type="KEGG" id="agh:M3I41_02860"/>
<dbReference type="SFLD" id="SFLDG01386">
    <property type="entry name" value="main_SPASM_domain-containing"/>
    <property type="match status" value="1"/>
</dbReference>
<keyword evidence="9" id="KW-0342">GTP-binding</keyword>
<dbReference type="SMART" id="SM00729">
    <property type="entry name" value="Elp3"/>
    <property type="match status" value="1"/>
</dbReference>
<evidence type="ECO:0000313" key="13">
    <source>
        <dbReference type="EMBL" id="UQF80234.1"/>
    </source>
</evidence>
<dbReference type="Proteomes" id="UP000830236">
    <property type="component" value="Chromosome"/>
</dbReference>
<evidence type="ECO:0000256" key="4">
    <source>
        <dbReference type="ARBA" id="ARBA00022691"/>
    </source>
</evidence>
<evidence type="ECO:0000256" key="10">
    <source>
        <dbReference type="ARBA" id="ARBA00023150"/>
    </source>
</evidence>
<dbReference type="Pfam" id="PF06463">
    <property type="entry name" value="Mob_synth_C"/>
    <property type="match status" value="1"/>
</dbReference>
<dbReference type="PANTHER" id="PTHR22960:SF0">
    <property type="entry name" value="MOLYBDENUM COFACTOR BIOSYNTHESIS PROTEIN 1"/>
    <property type="match status" value="1"/>
</dbReference>
<dbReference type="CDD" id="cd01335">
    <property type="entry name" value="Radical_SAM"/>
    <property type="match status" value="1"/>
</dbReference>
<keyword evidence="7" id="KW-0408">Iron</keyword>
<evidence type="ECO:0000256" key="11">
    <source>
        <dbReference type="ARBA" id="ARBA00048697"/>
    </source>
</evidence>
<dbReference type="EMBL" id="CP097095">
    <property type="protein sequence ID" value="UQF80234.1"/>
    <property type="molecule type" value="Genomic_DNA"/>
</dbReference>
<name>A0A9E7DCP4_9ACTO</name>
<evidence type="ECO:0000256" key="1">
    <source>
        <dbReference type="ARBA" id="ARBA00001966"/>
    </source>
</evidence>
<dbReference type="PROSITE" id="PS01305">
    <property type="entry name" value="MOAA_NIFB_PQQE"/>
    <property type="match status" value="1"/>
</dbReference>
<dbReference type="InterPro" id="IPR013785">
    <property type="entry name" value="Aldolase_TIM"/>
</dbReference>
<keyword evidence="10" id="KW-0501">Molybdenum cofactor biosynthesis</keyword>
<proteinExistence type="predicted"/>
<dbReference type="NCBIfam" id="TIGR02666">
    <property type="entry name" value="moaA"/>
    <property type="match status" value="1"/>
</dbReference>
<dbReference type="InterPro" id="IPR006638">
    <property type="entry name" value="Elp3/MiaA/NifB-like_rSAM"/>
</dbReference>
<keyword evidence="5" id="KW-0479">Metal-binding</keyword>
<dbReference type="PANTHER" id="PTHR22960">
    <property type="entry name" value="MOLYBDOPTERIN COFACTOR SYNTHESIS PROTEIN A"/>
    <property type="match status" value="1"/>
</dbReference>
<dbReference type="GO" id="GO:0051539">
    <property type="term" value="F:4 iron, 4 sulfur cluster binding"/>
    <property type="evidence" value="ECO:0007669"/>
    <property type="project" value="UniProtKB-KW"/>
</dbReference>
<dbReference type="InterPro" id="IPR050105">
    <property type="entry name" value="MoCo_biosynth_MoaA/MoaC"/>
</dbReference>
<comment type="cofactor">
    <cofactor evidence="1">
        <name>[4Fe-4S] cluster</name>
        <dbReference type="ChEBI" id="CHEBI:49883"/>
    </cofactor>
</comment>
<dbReference type="InterPro" id="IPR058240">
    <property type="entry name" value="rSAM_sf"/>
</dbReference>
<sequence>MSAPSLATAPPALRAPGAEAGGQLVDRYGRRARDLRLSITDKCNLRCTYCMPAQGLEWLKNEQLLSLEELVRLARIGVERLGIERIRITGGEPLLRRDLEQLVAALARLRTHAGVKPDLALTTNGLGLDRRAAQLRSAGLDRVNVSLDSVDASVYATTTRRDRFADALRGIQAAAMAGLNPIKVNAVAMADTIEQVAPSLLDKSLREGWQLRFIEHMPLGAQAWSRQAIVSAQRILDIFAANGFELTELGRPDRRPAQLWQVAPTATRPGGTVGIIASITRPFCDDCDRTRLTAAAIAELGIEVGTSLFAVIKATAITLEAR</sequence>
<evidence type="ECO:0000259" key="12">
    <source>
        <dbReference type="PROSITE" id="PS51918"/>
    </source>
</evidence>
<evidence type="ECO:0000256" key="6">
    <source>
        <dbReference type="ARBA" id="ARBA00022741"/>
    </source>
</evidence>
<comment type="catalytic activity">
    <reaction evidence="11">
        <text>GTP + AH2 + S-adenosyl-L-methionine = (8S)-3',8-cyclo-7,8-dihydroguanosine 5'-triphosphate + 5'-deoxyadenosine + L-methionine + A + H(+)</text>
        <dbReference type="Rhea" id="RHEA:49576"/>
        <dbReference type="ChEBI" id="CHEBI:13193"/>
        <dbReference type="ChEBI" id="CHEBI:15378"/>
        <dbReference type="ChEBI" id="CHEBI:17319"/>
        <dbReference type="ChEBI" id="CHEBI:17499"/>
        <dbReference type="ChEBI" id="CHEBI:37565"/>
        <dbReference type="ChEBI" id="CHEBI:57844"/>
        <dbReference type="ChEBI" id="CHEBI:59789"/>
        <dbReference type="ChEBI" id="CHEBI:131766"/>
        <dbReference type="EC" id="4.1.99.22"/>
    </reaction>
</comment>
<dbReference type="SUPFAM" id="SSF102114">
    <property type="entry name" value="Radical SAM enzymes"/>
    <property type="match status" value="1"/>
</dbReference>
<dbReference type="Gene3D" id="3.20.20.70">
    <property type="entry name" value="Aldolase class I"/>
    <property type="match status" value="1"/>
</dbReference>
<protein>
    <recommendedName>
        <fullName evidence="2">GTP 3',8-cyclase</fullName>
        <ecNumber evidence="2">4.1.99.22</ecNumber>
    </recommendedName>
</protein>
<evidence type="ECO:0000256" key="9">
    <source>
        <dbReference type="ARBA" id="ARBA00023134"/>
    </source>
</evidence>